<dbReference type="InterPro" id="IPR001765">
    <property type="entry name" value="Carbonic_anhydrase"/>
</dbReference>
<evidence type="ECO:0000256" key="4">
    <source>
        <dbReference type="PIRSR" id="PIRSR601765-1"/>
    </source>
</evidence>
<dbReference type="Gene3D" id="3.40.1050.10">
    <property type="entry name" value="Carbonic anhydrase"/>
    <property type="match status" value="1"/>
</dbReference>
<gene>
    <name evidence="6" type="ORF">EJ08DRAFT_635292</name>
</gene>
<feature type="binding site" evidence="4">
    <location>
        <position position="55"/>
    </location>
    <ligand>
        <name>Zn(2+)</name>
        <dbReference type="ChEBI" id="CHEBI:29105"/>
    </ligand>
</feature>
<proteinExistence type="inferred from homology"/>
<comment type="function">
    <text evidence="5">Reversible hydration of carbon dioxide.</text>
</comment>
<evidence type="ECO:0000313" key="6">
    <source>
        <dbReference type="EMBL" id="KAF2429568.1"/>
    </source>
</evidence>
<dbReference type="EMBL" id="MU007046">
    <property type="protein sequence ID" value="KAF2429568.1"/>
    <property type="molecule type" value="Genomic_DNA"/>
</dbReference>
<dbReference type="InterPro" id="IPR036874">
    <property type="entry name" value="Carbonic_anhydrase_sf"/>
</dbReference>
<protein>
    <recommendedName>
        <fullName evidence="5">Carbonic anhydrase</fullName>
        <ecNumber evidence="5">4.2.1.1</ecNumber>
    </recommendedName>
    <alternativeName>
        <fullName evidence="5">Carbonate dehydratase</fullName>
    </alternativeName>
</protein>
<evidence type="ECO:0000313" key="7">
    <source>
        <dbReference type="Proteomes" id="UP000800235"/>
    </source>
</evidence>
<comment type="cofactor">
    <cofactor evidence="4">
        <name>Zn(2+)</name>
        <dbReference type="ChEBI" id="CHEBI:29105"/>
    </cofactor>
    <text evidence="4">Binds 1 zinc ion per subunit.</text>
</comment>
<evidence type="ECO:0000256" key="2">
    <source>
        <dbReference type="ARBA" id="ARBA00022723"/>
    </source>
</evidence>
<keyword evidence="3 4" id="KW-0862">Zinc</keyword>
<dbReference type="GO" id="GO:0008270">
    <property type="term" value="F:zinc ion binding"/>
    <property type="evidence" value="ECO:0007669"/>
    <property type="project" value="UniProtKB-UniRule"/>
</dbReference>
<dbReference type="EC" id="4.2.1.1" evidence="5"/>
<dbReference type="GO" id="GO:0004089">
    <property type="term" value="F:carbonate dehydratase activity"/>
    <property type="evidence" value="ECO:0007669"/>
    <property type="project" value="UniProtKB-UniRule"/>
</dbReference>
<evidence type="ECO:0000256" key="3">
    <source>
        <dbReference type="ARBA" id="ARBA00022833"/>
    </source>
</evidence>
<name>A0A9P4NQE0_9PEZI</name>
<dbReference type="PANTHER" id="PTHR43175">
    <property type="entry name" value="CARBONIC ANHYDRASE"/>
    <property type="match status" value="1"/>
</dbReference>
<dbReference type="Proteomes" id="UP000800235">
    <property type="component" value="Unassembled WGS sequence"/>
</dbReference>
<dbReference type="AlphaFoldDB" id="A0A9P4NQE0"/>
<feature type="binding site" evidence="4">
    <location>
        <position position="107"/>
    </location>
    <ligand>
        <name>Zn(2+)</name>
        <dbReference type="ChEBI" id="CHEBI:29105"/>
    </ligand>
</feature>
<sequence>MDTPSDTPRPENMSVEDLIQRNKRYVGEAHPKTYTLLQMFKGSFFNGPHTLIIACLDSRCDPYKIFNLNPPDAVVIRNPGGRVSAALSSVATLDSRFDLEKIVLLQHSDCGTSHVTEELVDKRIDTARSPHDPESIKMGNIVKELMISKGQAGVKADLEMLRRQPFLRESLVRNSVGFWLDTFSGVVKVVE</sequence>
<organism evidence="6 7">
    <name type="scientific">Tothia fuscella</name>
    <dbReference type="NCBI Taxonomy" id="1048955"/>
    <lineage>
        <taxon>Eukaryota</taxon>
        <taxon>Fungi</taxon>
        <taxon>Dikarya</taxon>
        <taxon>Ascomycota</taxon>
        <taxon>Pezizomycotina</taxon>
        <taxon>Dothideomycetes</taxon>
        <taxon>Pleosporomycetidae</taxon>
        <taxon>Venturiales</taxon>
        <taxon>Cylindrosympodiaceae</taxon>
        <taxon>Tothia</taxon>
    </lineage>
</organism>
<evidence type="ECO:0000256" key="1">
    <source>
        <dbReference type="ARBA" id="ARBA00006217"/>
    </source>
</evidence>
<comment type="similarity">
    <text evidence="1 5">Belongs to the beta-class carbonic anhydrase family.</text>
</comment>
<keyword evidence="7" id="KW-1185">Reference proteome</keyword>
<accession>A0A9P4NQE0</accession>
<dbReference type="OrthoDB" id="10248475at2759"/>
<evidence type="ECO:0000256" key="5">
    <source>
        <dbReference type="RuleBase" id="RU003956"/>
    </source>
</evidence>
<dbReference type="Pfam" id="PF00484">
    <property type="entry name" value="Pro_CA"/>
    <property type="match status" value="1"/>
</dbReference>
<keyword evidence="2 4" id="KW-0479">Metal-binding</keyword>
<dbReference type="SUPFAM" id="SSF53056">
    <property type="entry name" value="beta-carbonic anhydrase, cab"/>
    <property type="match status" value="1"/>
</dbReference>
<dbReference type="PANTHER" id="PTHR43175:SF3">
    <property type="entry name" value="CARBON DISULFIDE HYDROLASE"/>
    <property type="match status" value="1"/>
</dbReference>
<reference evidence="6" key="1">
    <citation type="journal article" date="2020" name="Stud. Mycol.">
        <title>101 Dothideomycetes genomes: a test case for predicting lifestyles and emergence of pathogens.</title>
        <authorList>
            <person name="Haridas S."/>
            <person name="Albert R."/>
            <person name="Binder M."/>
            <person name="Bloem J."/>
            <person name="Labutti K."/>
            <person name="Salamov A."/>
            <person name="Andreopoulos B."/>
            <person name="Baker S."/>
            <person name="Barry K."/>
            <person name="Bills G."/>
            <person name="Bluhm B."/>
            <person name="Cannon C."/>
            <person name="Castanera R."/>
            <person name="Culley D."/>
            <person name="Daum C."/>
            <person name="Ezra D."/>
            <person name="Gonzalez J."/>
            <person name="Henrissat B."/>
            <person name="Kuo A."/>
            <person name="Liang C."/>
            <person name="Lipzen A."/>
            <person name="Lutzoni F."/>
            <person name="Magnuson J."/>
            <person name="Mondo S."/>
            <person name="Nolan M."/>
            <person name="Ohm R."/>
            <person name="Pangilinan J."/>
            <person name="Park H.-J."/>
            <person name="Ramirez L."/>
            <person name="Alfaro M."/>
            <person name="Sun H."/>
            <person name="Tritt A."/>
            <person name="Yoshinaga Y."/>
            <person name="Zwiers L.-H."/>
            <person name="Turgeon B."/>
            <person name="Goodwin S."/>
            <person name="Spatafora J."/>
            <person name="Crous P."/>
            <person name="Grigoriev I."/>
        </authorList>
    </citation>
    <scope>NUCLEOTIDE SEQUENCE</scope>
    <source>
        <strain evidence="6">CBS 130266</strain>
    </source>
</reference>
<dbReference type="SMART" id="SM00947">
    <property type="entry name" value="Pro_CA"/>
    <property type="match status" value="1"/>
</dbReference>
<feature type="binding site" evidence="4">
    <location>
        <position position="110"/>
    </location>
    <ligand>
        <name>Zn(2+)</name>
        <dbReference type="ChEBI" id="CHEBI:29105"/>
    </ligand>
</feature>
<comment type="caution">
    <text evidence="6">The sequence shown here is derived from an EMBL/GenBank/DDBJ whole genome shotgun (WGS) entry which is preliminary data.</text>
</comment>
<comment type="catalytic activity">
    <reaction evidence="5">
        <text>hydrogencarbonate + H(+) = CO2 + H2O</text>
        <dbReference type="Rhea" id="RHEA:10748"/>
        <dbReference type="ChEBI" id="CHEBI:15377"/>
        <dbReference type="ChEBI" id="CHEBI:15378"/>
        <dbReference type="ChEBI" id="CHEBI:16526"/>
        <dbReference type="ChEBI" id="CHEBI:17544"/>
        <dbReference type="EC" id="4.2.1.1"/>
    </reaction>
</comment>
<keyword evidence="5" id="KW-0456">Lyase</keyword>
<feature type="binding site" evidence="4">
    <location>
        <position position="57"/>
    </location>
    <ligand>
        <name>Zn(2+)</name>
        <dbReference type="ChEBI" id="CHEBI:29105"/>
    </ligand>
</feature>